<keyword evidence="3" id="KW-0812">Transmembrane</keyword>
<accession>A0A2B4RXZ5</accession>
<dbReference type="Proteomes" id="UP000225706">
    <property type="component" value="Unassembled WGS sequence"/>
</dbReference>
<keyword evidence="3" id="KW-1133">Transmembrane helix</keyword>
<dbReference type="Gene3D" id="2.10.60.10">
    <property type="entry name" value="CD59"/>
    <property type="match status" value="1"/>
</dbReference>
<keyword evidence="1 4" id="KW-0732">Signal</keyword>
<keyword evidence="3" id="KW-0472">Membrane</keyword>
<dbReference type="EMBL" id="LSMT01000268">
    <property type="protein sequence ID" value="PFX21653.1"/>
    <property type="molecule type" value="Genomic_DNA"/>
</dbReference>
<evidence type="ECO:0000259" key="5">
    <source>
        <dbReference type="Pfam" id="PF00021"/>
    </source>
</evidence>
<reference evidence="7" key="1">
    <citation type="journal article" date="2017" name="bioRxiv">
        <title>Comparative analysis of the genomes of Stylophora pistillata and Acropora digitifera provides evidence for extensive differences between species of corals.</title>
        <authorList>
            <person name="Voolstra C.R."/>
            <person name="Li Y."/>
            <person name="Liew Y.J."/>
            <person name="Baumgarten S."/>
            <person name="Zoccola D."/>
            <person name="Flot J.-F."/>
            <person name="Tambutte S."/>
            <person name="Allemand D."/>
            <person name="Aranda M."/>
        </authorList>
    </citation>
    <scope>NUCLEOTIDE SEQUENCE [LARGE SCALE GENOMIC DNA]</scope>
</reference>
<dbReference type="PANTHER" id="PTHR10036:SF3">
    <property type="entry name" value="PROTEIN SLEEPLESS-RELATED"/>
    <property type="match status" value="1"/>
</dbReference>
<feature type="domain" description="UPAR/Ly6" evidence="5">
    <location>
        <begin position="20"/>
        <end position="102"/>
    </location>
</feature>
<feature type="transmembrane region" description="Helical" evidence="3">
    <location>
        <begin position="103"/>
        <end position="125"/>
    </location>
</feature>
<feature type="signal peptide" evidence="4">
    <location>
        <begin position="1"/>
        <end position="19"/>
    </location>
</feature>
<evidence type="ECO:0000256" key="2">
    <source>
        <dbReference type="ARBA" id="ARBA00023157"/>
    </source>
</evidence>
<dbReference type="AlphaFoldDB" id="A0A2B4RXZ5"/>
<evidence type="ECO:0000313" key="7">
    <source>
        <dbReference type="Proteomes" id="UP000225706"/>
    </source>
</evidence>
<dbReference type="InterPro" id="IPR016054">
    <property type="entry name" value="LY6_UPA_recep-like"/>
</dbReference>
<dbReference type="Pfam" id="PF00021">
    <property type="entry name" value="UPAR_LY6"/>
    <property type="match status" value="1"/>
</dbReference>
<dbReference type="SUPFAM" id="SSF57302">
    <property type="entry name" value="Snake toxin-like"/>
    <property type="match status" value="1"/>
</dbReference>
<sequence length="128" mass="13901">MKSVHFMFALSLCVSVGYAHKCHQCHSTKSWGDCETKELTCPGEKDHCAKVMIEKSNGQEFTKGCTSKAECKVDEHPSCKSVDSSVTLKCELHCCTGDLCNAAMVPMVSAIMLLVCALVAFMSLFGEP</sequence>
<evidence type="ECO:0000256" key="4">
    <source>
        <dbReference type="SAM" id="SignalP"/>
    </source>
</evidence>
<protein>
    <recommendedName>
        <fullName evidence="5">UPAR/Ly6 domain-containing protein</fullName>
    </recommendedName>
</protein>
<proteinExistence type="predicted"/>
<evidence type="ECO:0000313" key="6">
    <source>
        <dbReference type="EMBL" id="PFX21653.1"/>
    </source>
</evidence>
<organism evidence="6 7">
    <name type="scientific">Stylophora pistillata</name>
    <name type="common">Smooth cauliflower coral</name>
    <dbReference type="NCBI Taxonomy" id="50429"/>
    <lineage>
        <taxon>Eukaryota</taxon>
        <taxon>Metazoa</taxon>
        <taxon>Cnidaria</taxon>
        <taxon>Anthozoa</taxon>
        <taxon>Hexacorallia</taxon>
        <taxon>Scleractinia</taxon>
        <taxon>Astrocoeniina</taxon>
        <taxon>Pocilloporidae</taxon>
        <taxon>Stylophora</taxon>
    </lineage>
</organism>
<dbReference type="PANTHER" id="PTHR10036">
    <property type="entry name" value="CD59 GLYCOPROTEIN"/>
    <property type="match status" value="1"/>
</dbReference>
<evidence type="ECO:0000256" key="3">
    <source>
        <dbReference type="SAM" id="Phobius"/>
    </source>
</evidence>
<dbReference type="OrthoDB" id="5958954at2759"/>
<comment type="caution">
    <text evidence="6">The sequence shown here is derived from an EMBL/GenBank/DDBJ whole genome shotgun (WGS) entry which is preliminary data.</text>
</comment>
<keyword evidence="7" id="KW-1185">Reference proteome</keyword>
<dbReference type="InterPro" id="IPR045860">
    <property type="entry name" value="Snake_toxin-like_sf"/>
</dbReference>
<gene>
    <name evidence="6" type="ORF">AWC38_SpisGene13864</name>
</gene>
<feature type="chain" id="PRO_5013378571" description="UPAR/Ly6 domain-containing protein" evidence="4">
    <location>
        <begin position="20"/>
        <end position="128"/>
    </location>
</feature>
<evidence type="ECO:0000256" key="1">
    <source>
        <dbReference type="ARBA" id="ARBA00022729"/>
    </source>
</evidence>
<keyword evidence="2" id="KW-1015">Disulfide bond</keyword>
<name>A0A2B4RXZ5_STYPI</name>